<keyword evidence="1" id="KW-0812">Transmembrane</keyword>
<dbReference type="OrthoDB" id="4497835at2759"/>
<organism evidence="2 3">
    <name type="scientific">Aspergillus coremiiformis</name>
    <dbReference type="NCBI Taxonomy" id="138285"/>
    <lineage>
        <taxon>Eukaryota</taxon>
        <taxon>Fungi</taxon>
        <taxon>Dikarya</taxon>
        <taxon>Ascomycota</taxon>
        <taxon>Pezizomycotina</taxon>
        <taxon>Eurotiomycetes</taxon>
        <taxon>Eurotiomycetidae</taxon>
        <taxon>Eurotiales</taxon>
        <taxon>Aspergillaceae</taxon>
        <taxon>Aspergillus</taxon>
        <taxon>Aspergillus subgen. Circumdati</taxon>
    </lineage>
</organism>
<dbReference type="AlphaFoldDB" id="A0A5N6Z6W1"/>
<feature type="transmembrane region" description="Helical" evidence="1">
    <location>
        <begin position="47"/>
        <end position="68"/>
    </location>
</feature>
<evidence type="ECO:0000313" key="2">
    <source>
        <dbReference type="EMBL" id="KAE8353168.1"/>
    </source>
</evidence>
<keyword evidence="1" id="KW-0472">Membrane</keyword>
<reference evidence="3" key="1">
    <citation type="submission" date="2019-04" db="EMBL/GenBank/DDBJ databases">
        <title>Friends and foes A comparative genomics studyof 23 Aspergillus species from section Flavi.</title>
        <authorList>
            <consortium name="DOE Joint Genome Institute"/>
            <person name="Kjaerbolling I."/>
            <person name="Vesth T."/>
            <person name="Frisvad J.C."/>
            <person name="Nybo J.L."/>
            <person name="Theobald S."/>
            <person name="Kildgaard S."/>
            <person name="Isbrandt T."/>
            <person name="Kuo A."/>
            <person name="Sato A."/>
            <person name="Lyhne E.K."/>
            <person name="Kogle M.E."/>
            <person name="Wiebenga A."/>
            <person name="Kun R.S."/>
            <person name="Lubbers R.J."/>
            <person name="Makela M.R."/>
            <person name="Barry K."/>
            <person name="Chovatia M."/>
            <person name="Clum A."/>
            <person name="Daum C."/>
            <person name="Haridas S."/>
            <person name="He G."/>
            <person name="LaButti K."/>
            <person name="Lipzen A."/>
            <person name="Mondo S."/>
            <person name="Riley R."/>
            <person name="Salamov A."/>
            <person name="Simmons B.A."/>
            <person name="Magnuson J.K."/>
            <person name="Henrissat B."/>
            <person name="Mortensen U.H."/>
            <person name="Larsen T.O."/>
            <person name="Devries R.P."/>
            <person name="Grigoriev I.V."/>
            <person name="Machida M."/>
            <person name="Baker S.E."/>
            <person name="Andersen M.R."/>
        </authorList>
    </citation>
    <scope>NUCLEOTIDE SEQUENCE [LARGE SCALE GENOMIC DNA]</scope>
    <source>
        <strain evidence="3">CBS 553.77</strain>
    </source>
</reference>
<evidence type="ECO:0000256" key="1">
    <source>
        <dbReference type="SAM" id="Phobius"/>
    </source>
</evidence>
<keyword evidence="1" id="KW-1133">Transmembrane helix</keyword>
<keyword evidence="3" id="KW-1185">Reference proteome</keyword>
<dbReference type="Proteomes" id="UP000327118">
    <property type="component" value="Unassembled WGS sequence"/>
</dbReference>
<dbReference type="EMBL" id="ML739105">
    <property type="protein sequence ID" value="KAE8353168.1"/>
    <property type="molecule type" value="Genomic_DNA"/>
</dbReference>
<name>A0A5N6Z6W1_9EURO</name>
<proteinExistence type="predicted"/>
<protein>
    <submittedName>
        <fullName evidence="2">Uncharacterized protein</fullName>
    </submittedName>
</protein>
<evidence type="ECO:0000313" key="3">
    <source>
        <dbReference type="Proteomes" id="UP000327118"/>
    </source>
</evidence>
<gene>
    <name evidence="2" type="ORF">BDV28DRAFT_133591</name>
</gene>
<sequence length="89" mass="10099">MTRRSLTLQRLFRMPPIASSLWIRDCESHPNADACEKPVDSFTKSGIPAIIVAILFLSALSVCCYLLYRNKKRDAEEAKAAQKWNDVDL</sequence>
<accession>A0A5N6Z6W1</accession>